<dbReference type="EMBL" id="LPNM01000007">
    <property type="protein sequence ID" value="OEJ85205.1"/>
    <property type="molecule type" value="Genomic_DNA"/>
</dbReference>
<feature type="repeat" description="RCC1" evidence="3">
    <location>
        <begin position="299"/>
        <end position="356"/>
    </location>
</feature>
<accession>A0A1E5RE85</accession>
<feature type="compositionally biased region" description="Acidic residues" evidence="4">
    <location>
        <begin position="141"/>
        <end position="152"/>
    </location>
</feature>
<dbReference type="PANTHER" id="PTHR45982">
    <property type="entry name" value="REGULATOR OF CHROMOSOME CONDENSATION"/>
    <property type="match status" value="1"/>
</dbReference>
<dbReference type="GO" id="GO:0005737">
    <property type="term" value="C:cytoplasm"/>
    <property type="evidence" value="ECO:0007669"/>
    <property type="project" value="TreeGrafter"/>
</dbReference>
<dbReference type="InterPro" id="IPR000408">
    <property type="entry name" value="Reg_chr_condens"/>
</dbReference>
<sequence>MKRTHSGEGSVRSHKRQRSVQLHSTLNKHYKPLNSANDYSKLFLSEKPLDIFVWGTGSMCELGLGPSHKNKEVKRPRLNPFLMAKEGTEPFITSICCGGMHTIALSKDNKVYTWGTNDSGALGRDTTTNATEQLKDMKDADADDDEDGDLNDLESTPTVVTGLPETDVKIIQIAATDNMSCILYENGDIYCWGTFRCNEGILGLYKDEIQTQLTPWKLPLNFVSKNTKIVQLAPGKDHILFLDEFGVVYAWGNSQQGQLGRKVLERSRLRTLEPRPFGLDNIKYISSGENHSFALDHNGDLFAWGLNQFGQCGVSKDVEDGALVTVPTKVLLPENLDSKVKMVAAGEHHSLVLLENGDLYCFGRVDMYEIGLEKSKIPEANCYKDARGNIRSVPVPTKMEGAKPFKYVACGSHHSLASTTDGVAFSWGFGETYAVGLGPAGEDIEVPERIKNTATKEHDIVFVSAGGQFSCSGGLKLSEEEADKREDAYDDE</sequence>
<dbReference type="InParanoid" id="A0A1E5RE85"/>
<evidence type="ECO:0000256" key="4">
    <source>
        <dbReference type="SAM" id="MobiDB-lite"/>
    </source>
</evidence>
<dbReference type="AlphaFoldDB" id="A0A1E5RE85"/>
<dbReference type="InterPro" id="IPR009091">
    <property type="entry name" value="RCC1/BLIP-II"/>
</dbReference>
<feature type="region of interest" description="Disordered" evidence="4">
    <location>
        <begin position="1"/>
        <end position="27"/>
    </location>
</feature>
<dbReference type="PROSITE" id="PS00626">
    <property type="entry name" value="RCC1_2"/>
    <property type="match status" value="3"/>
</dbReference>
<keyword evidence="7" id="KW-1185">Reference proteome</keyword>
<evidence type="ECO:0000313" key="6">
    <source>
        <dbReference type="EMBL" id="OEJ85205.1"/>
    </source>
</evidence>
<feature type="domain" description="RCC1-like" evidence="5">
    <location>
        <begin position="51"/>
        <end position="471"/>
    </location>
</feature>
<dbReference type="OrthoDB" id="61110at2759"/>
<dbReference type="Pfam" id="PF25390">
    <property type="entry name" value="WD40_RLD"/>
    <property type="match status" value="1"/>
</dbReference>
<keyword evidence="2" id="KW-0677">Repeat</keyword>
<evidence type="ECO:0000259" key="5">
    <source>
        <dbReference type="Pfam" id="PF25390"/>
    </source>
</evidence>
<dbReference type="Proteomes" id="UP000095728">
    <property type="component" value="Unassembled WGS sequence"/>
</dbReference>
<dbReference type="Gene3D" id="2.130.10.30">
    <property type="entry name" value="Regulator of chromosome condensation 1/beta-lactamase-inhibitor protein II"/>
    <property type="match status" value="1"/>
</dbReference>
<feature type="repeat" description="RCC1" evidence="3">
    <location>
        <begin position="187"/>
        <end position="245"/>
    </location>
</feature>
<dbReference type="InterPro" id="IPR051553">
    <property type="entry name" value="Ran_GTPase-activating"/>
</dbReference>
<dbReference type="PRINTS" id="PR00633">
    <property type="entry name" value="RCCNDNSATION"/>
</dbReference>
<dbReference type="STRING" id="56408.A0A1E5RE85"/>
<feature type="region of interest" description="Disordered" evidence="4">
    <location>
        <begin position="136"/>
        <end position="158"/>
    </location>
</feature>
<evidence type="ECO:0000256" key="1">
    <source>
        <dbReference type="ARBA" id="ARBA00022658"/>
    </source>
</evidence>
<feature type="repeat" description="RCC1" evidence="3">
    <location>
        <begin position="422"/>
        <end position="476"/>
    </location>
</feature>
<dbReference type="FunCoup" id="A0A1E5RE85">
    <property type="interactions" value="990"/>
</dbReference>
<keyword evidence="1" id="KW-0344">Guanine-nucleotide releasing factor</keyword>
<evidence type="ECO:0000256" key="2">
    <source>
        <dbReference type="ARBA" id="ARBA00022737"/>
    </source>
</evidence>
<dbReference type="GO" id="GO:0005085">
    <property type="term" value="F:guanyl-nucleotide exchange factor activity"/>
    <property type="evidence" value="ECO:0007669"/>
    <property type="project" value="TreeGrafter"/>
</dbReference>
<organism evidence="6 7">
    <name type="scientific">Hanseniaspora osmophila</name>
    <dbReference type="NCBI Taxonomy" id="56408"/>
    <lineage>
        <taxon>Eukaryota</taxon>
        <taxon>Fungi</taxon>
        <taxon>Dikarya</taxon>
        <taxon>Ascomycota</taxon>
        <taxon>Saccharomycotina</taxon>
        <taxon>Saccharomycetes</taxon>
        <taxon>Saccharomycodales</taxon>
        <taxon>Saccharomycodaceae</taxon>
        <taxon>Hanseniaspora</taxon>
    </lineage>
</organism>
<protein>
    <submittedName>
        <fullName evidence="6">Guanine nucleotide exchange factor SRM1</fullName>
    </submittedName>
</protein>
<proteinExistence type="predicted"/>
<dbReference type="PANTHER" id="PTHR45982:SF1">
    <property type="entry name" value="REGULATOR OF CHROMOSOME CONDENSATION"/>
    <property type="match status" value="1"/>
</dbReference>
<feature type="repeat" description="RCC1" evidence="3">
    <location>
        <begin position="49"/>
        <end position="108"/>
    </location>
</feature>
<name>A0A1E5RE85_9ASCO</name>
<feature type="repeat" description="RCC1" evidence="3">
    <location>
        <begin position="357"/>
        <end position="421"/>
    </location>
</feature>
<evidence type="ECO:0000313" key="7">
    <source>
        <dbReference type="Proteomes" id="UP000095728"/>
    </source>
</evidence>
<comment type="caution">
    <text evidence="6">The sequence shown here is derived from an EMBL/GenBank/DDBJ whole genome shotgun (WGS) entry which is preliminary data.</text>
</comment>
<evidence type="ECO:0000256" key="3">
    <source>
        <dbReference type="PROSITE-ProRule" id="PRU00235"/>
    </source>
</evidence>
<dbReference type="PROSITE" id="PS00625">
    <property type="entry name" value="RCC1_1"/>
    <property type="match status" value="1"/>
</dbReference>
<dbReference type="InterPro" id="IPR058923">
    <property type="entry name" value="RCC1-like_dom"/>
</dbReference>
<gene>
    <name evidence="6" type="ORF">AWRI3579_g2055</name>
</gene>
<dbReference type="SUPFAM" id="SSF50985">
    <property type="entry name" value="RCC1/BLIP-II"/>
    <property type="match status" value="1"/>
</dbReference>
<feature type="repeat" description="RCC1" evidence="3">
    <location>
        <begin position="109"/>
        <end position="186"/>
    </location>
</feature>
<dbReference type="PROSITE" id="PS50012">
    <property type="entry name" value="RCC1_3"/>
    <property type="match status" value="7"/>
</dbReference>
<reference evidence="7" key="1">
    <citation type="journal article" date="2016" name="Genome Announc.">
        <title>Genome sequences of three species of Hanseniaspora isolated from spontaneous wine fermentations.</title>
        <authorList>
            <person name="Sternes P.R."/>
            <person name="Lee D."/>
            <person name="Kutyna D.R."/>
            <person name="Borneman A.R."/>
        </authorList>
    </citation>
    <scope>NUCLEOTIDE SEQUENCE [LARGE SCALE GENOMIC DNA]</scope>
    <source>
        <strain evidence="7">AWRI3579</strain>
    </source>
</reference>
<feature type="repeat" description="RCC1" evidence="3">
    <location>
        <begin position="246"/>
        <end position="298"/>
    </location>
</feature>